<dbReference type="EMBL" id="DVFO01000096">
    <property type="protein sequence ID" value="HIQ61700.1"/>
    <property type="molecule type" value="Genomic_DNA"/>
</dbReference>
<accession>A0A9D1CHG6</accession>
<evidence type="ECO:0000313" key="2">
    <source>
        <dbReference type="EMBL" id="HIQ61700.1"/>
    </source>
</evidence>
<dbReference type="Proteomes" id="UP000886879">
    <property type="component" value="Unassembled WGS sequence"/>
</dbReference>
<evidence type="ECO:0000313" key="3">
    <source>
        <dbReference type="Proteomes" id="UP000886879"/>
    </source>
</evidence>
<proteinExistence type="predicted"/>
<gene>
    <name evidence="2" type="ORF">IAD31_08940</name>
</gene>
<reference evidence="2" key="2">
    <citation type="journal article" date="2021" name="PeerJ">
        <title>Extensive microbial diversity within the chicken gut microbiome revealed by metagenomics and culture.</title>
        <authorList>
            <person name="Gilroy R."/>
            <person name="Ravi A."/>
            <person name="Getino M."/>
            <person name="Pursley I."/>
            <person name="Horton D.L."/>
            <person name="Alikhan N.F."/>
            <person name="Baker D."/>
            <person name="Gharbi K."/>
            <person name="Hall N."/>
            <person name="Watson M."/>
            <person name="Adriaenssens E.M."/>
            <person name="Foster-Nyarko E."/>
            <person name="Jarju S."/>
            <person name="Secka A."/>
            <person name="Antonio M."/>
            <person name="Oren A."/>
            <person name="Chaudhuri R.R."/>
            <person name="La Ragione R."/>
            <person name="Hildebrand F."/>
            <person name="Pallen M.J."/>
        </authorList>
    </citation>
    <scope>NUCLEOTIDE SEQUENCE</scope>
    <source>
        <strain evidence="2">ChiGjej2B2-12916</strain>
    </source>
</reference>
<comment type="caution">
    <text evidence="2">The sequence shown here is derived from an EMBL/GenBank/DDBJ whole genome shotgun (WGS) entry which is preliminary data.</text>
</comment>
<feature type="region of interest" description="Disordered" evidence="1">
    <location>
        <begin position="1"/>
        <end position="61"/>
    </location>
</feature>
<organism evidence="2 3">
    <name type="scientific">Candidatus Enterenecus faecium</name>
    <dbReference type="NCBI Taxonomy" id="2840780"/>
    <lineage>
        <taxon>Bacteria</taxon>
        <taxon>Bacillati</taxon>
        <taxon>Bacillota</taxon>
        <taxon>Clostridia</taxon>
        <taxon>Eubacteriales</taxon>
        <taxon>Candidatus Enterenecus</taxon>
    </lineage>
</organism>
<evidence type="ECO:0000256" key="1">
    <source>
        <dbReference type="SAM" id="MobiDB-lite"/>
    </source>
</evidence>
<sequence>MEVNEQQVYEALGVEQPTQEQPTQEQAPQETQQPQAQPPQGEMSLEQRRENAARRRRAETRAAIQEAVEAERTHTRRDVEQVLRDAALRSPVDGTPITNLEQYRAFKQAQQAKLAPRPQVNPAMEAQVAAELAQIRQLNPNIRSVGDLLTMPRAKEFYQLVKRGNSFVDAYKLAHYDQLTQQAAAAARQQAQNLARSKGHLIAAAQRGKGAATVPAPEMDLFRAFNPQASEAAIQAYYNKYQGGK</sequence>
<name>A0A9D1CHG6_9FIRM</name>
<protein>
    <submittedName>
        <fullName evidence="2">Uncharacterized protein</fullName>
    </submittedName>
</protein>
<reference evidence="2" key="1">
    <citation type="submission" date="2020-10" db="EMBL/GenBank/DDBJ databases">
        <authorList>
            <person name="Gilroy R."/>
        </authorList>
    </citation>
    <scope>NUCLEOTIDE SEQUENCE</scope>
    <source>
        <strain evidence="2">ChiGjej2B2-12916</strain>
    </source>
</reference>
<dbReference type="AlphaFoldDB" id="A0A9D1CHG6"/>
<feature type="compositionally biased region" description="Low complexity" evidence="1">
    <location>
        <begin position="15"/>
        <end position="40"/>
    </location>
</feature>